<comment type="subcellular location">
    <subcellularLocation>
        <location evidence="1">Cytoplasm</location>
    </subcellularLocation>
</comment>
<keyword evidence="6" id="KW-1185">Reference proteome</keyword>
<evidence type="ECO:0000256" key="1">
    <source>
        <dbReference type="ARBA" id="ARBA00004496"/>
    </source>
</evidence>
<dbReference type="EMBL" id="CAICTM010003110">
    <property type="protein sequence ID" value="CAB9530917.1"/>
    <property type="molecule type" value="Genomic_DNA"/>
</dbReference>
<gene>
    <name evidence="5" type="ORF">SEMRO_3112_G343960.1</name>
</gene>
<sequence>MAGTKEIHGGVTCYWKRRCLLFVLVLLLQGKVSIAFSVSSRVVTAVPSFRIATSLSGKSGTRKKKKKNTRVGKQTEPILKEVSQVSTASRRAPGTLAGLKELHEYEQFFYDKVTCRQLYQLVDRYEKPLLVCNPSLAVQAEKNNRPYMLLDRDERFSFLSGYQRFDLTAPFLVTRYDYDAVFIDPPFANVTPKQLATCLKRMAPTQSHAAVPVYIGYNAKRETELVRAFEETLPCPRLTRLWNLRYQQGVSEETQDIIWLFGPAQMK</sequence>
<proteinExistence type="predicted"/>
<evidence type="ECO:0000313" key="6">
    <source>
        <dbReference type="Proteomes" id="UP001153069"/>
    </source>
</evidence>
<evidence type="ECO:0000313" key="5">
    <source>
        <dbReference type="EMBL" id="CAB9530917.1"/>
    </source>
</evidence>
<comment type="caution">
    <text evidence="5">The sequence shown here is derived from an EMBL/GenBank/DDBJ whole genome shotgun (WGS) entry which is preliminary data.</text>
</comment>
<dbReference type="InterPro" id="IPR041370">
    <property type="entry name" value="Mlase_EEF1AKMT1/ZCCHC4"/>
</dbReference>
<dbReference type="Proteomes" id="UP001153069">
    <property type="component" value="Unassembled WGS sequence"/>
</dbReference>
<dbReference type="GO" id="GO:0032259">
    <property type="term" value="P:methylation"/>
    <property type="evidence" value="ECO:0007669"/>
    <property type="project" value="UniProtKB-KW"/>
</dbReference>
<evidence type="ECO:0000256" key="2">
    <source>
        <dbReference type="ARBA" id="ARBA00022490"/>
    </source>
</evidence>
<keyword evidence="4" id="KW-0808">Transferase</keyword>
<keyword evidence="2" id="KW-0963">Cytoplasm</keyword>
<reference evidence="5" key="1">
    <citation type="submission" date="2020-06" db="EMBL/GenBank/DDBJ databases">
        <authorList>
            <consortium name="Plant Systems Biology data submission"/>
        </authorList>
    </citation>
    <scope>NUCLEOTIDE SEQUENCE</scope>
    <source>
        <strain evidence="5">D6</strain>
    </source>
</reference>
<name>A0A9N8EZF8_9STRA</name>
<dbReference type="OrthoDB" id="206354at2759"/>
<dbReference type="GO" id="GO:0005737">
    <property type="term" value="C:cytoplasm"/>
    <property type="evidence" value="ECO:0007669"/>
    <property type="project" value="UniProtKB-SubCell"/>
</dbReference>
<evidence type="ECO:0000256" key="4">
    <source>
        <dbReference type="ARBA" id="ARBA00022679"/>
    </source>
</evidence>
<dbReference type="AlphaFoldDB" id="A0A9N8EZF8"/>
<dbReference type="Pfam" id="PF10237">
    <property type="entry name" value="N6-adenineMlase"/>
    <property type="match status" value="1"/>
</dbReference>
<keyword evidence="3 5" id="KW-0489">Methyltransferase</keyword>
<protein>
    <submittedName>
        <fullName evidence="5">Probable N6-adenine methyltransferase</fullName>
    </submittedName>
</protein>
<evidence type="ECO:0000256" key="3">
    <source>
        <dbReference type="ARBA" id="ARBA00022603"/>
    </source>
</evidence>
<dbReference type="GO" id="GO:0008168">
    <property type="term" value="F:methyltransferase activity"/>
    <property type="evidence" value="ECO:0007669"/>
    <property type="project" value="UniProtKB-KW"/>
</dbReference>
<organism evidence="5 6">
    <name type="scientific">Seminavis robusta</name>
    <dbReference type="NCBI Taxonomy" id="568900"/>
    <lineage>
        <taxon>Eukaryota</taxon>
        <taxon>Sar</taxon>
        <taxon>Stramenopiles</taxon>
        <taxon>Ochrophyta</taxon>
        <taxon>Bacillariophyta</taxon>
        <taxon>Bacillariophyceae</taxon>
        <taxon>Bacillariophycidae</taxon>
        <taxon>Naviculales</taxon>
        <taxon>Naviculaceae</taxon>
        <taxon>Seminavis</taxon>
    </lineage>
</organism>
<accession>A0A9N8EZF8</accession>